<feature type="signal peptide" evidence="11">
    <location>
        <begin position="1"/>
        <end position="22"/>
    </location>
</feature>
<keyword evidence="3" id="KW-0963">Cytoplasm</keyword>
<feature type="domain" description="3CxxC-type" evidence="12">
    <location>
        <begin position="50"/>
        <end position="152"/>
    </location>
</feature>
<dbReference type="RefSeq" id="XP_038054956.1">
    <property type="nucleotide sequence ID" value="XM_038199028.1"/>
</dbReference>
<dbReference type="Proteomes" id="UP000887568">
    <property type="component" value="Unplaced"/>
</dbReference>
<evidence type="ECO:0000256" key="3">
    <source>
        <dbReference type="ARBA" id="ARBA00022490"/>
    </source>
</evidence>
<keyword evidence="9" id="KW-0896">Oogenesis</keyword>
<evidence type="ECO:0000256" key="8">
    <source>
        <dbReference type="ARBA" id="ARBA00022884"/>
    </source>
</evidence>
<feature type="chain" id="PRO_5038092110" description="3CxxC-type domain-containing protein" evidence="11">
    <location>
        <begin position="23"/>
        <end position="158"/>
    </location>
</feature>
<evidence type="ECO:0000259" key="12">
    <source>
        <dbReference type="Pfam" id="PF13695"/>
    </source>
</evidence>
<accession>A0A913ZV54</accession>
<evidence type="ECO:0000256" key="2">
    <source>
        <dbReference type="ARBA" id="ARBA00022473"/>
    </source>
</evidence>
<evidence type="ECO:0000313" key="14">
    <source>
        <dbReference type="Proteomes" id="UP000887568"/>
    </source>
</evidence>
<dbReference type="InterPro" id="IPR026775">
    <property type="entry name" value="Zar1"/>
</dbReference>
<evidence type="ECO:0000256" key="11">
    <source>
        <dbReference type="SAM" id="SignalP"/>
    </source>
</evidence>
<comment type="subcellular location">
    <subcellularLocation>
        <location evidence="1">Cytoplasm</location>
    </subcellularLocation>
</comment>
<dbReference type="GO" id="GO:0005737">
    <property type="term" value="C:cytoplasm"/>
    <property type="evidence" value="ECO:0007669"/>
    <property type="project" value="UniProtKB-SubCell"/>
</dbReference>
<evidence type="ECO:0000256" key="5">
    <source>
        <dbReference type="ARBA" id="ARBA00022771"/>
    </source>
</evidence>
<organism evidence="13 14">
    <name type="scientific">Patiria miniata</name>
    <name type="common">Bat star</name>
    <name type="synonym">Asterina miniata</name>
    <dbReference type="NCBI Taxonomy" id="46514"/>
    <lineage>
        <taxon>Eukaryota</taxon>
        <taxon>Metazoa</taxon>
        <taxon>Echinodermata</taxon>
        <taxon>Eleutherozoa</taxon>
        <taxon>Asterozoa</taxon>
        <taxon>Asteroidea</taxon>
        <taxon>Valvatacea</taxon>
        <taxon>Valvatida</taxon>
        <taxon>Asterinidae</taxon>
        <taxon>Patiria</taxon>
    </lineage>
</organism>
<dbReference type="GO" id="GO:0008270">
    <property type="term" value="F:zinc ion binding"/>
    <property type="evidence" value="ECO:0007669"/>
    <property type="project" value="UniProtKB-KW"/>
</dbReference>
<dbReference type="GO" id="GO:0006412">
    <property type="term" value="P:translation"/>
    <property type="evidence" value="ECO:0007669"/>
    <property type="project" value="TreeGrafter"/>
</dbReference>
<dbReference type="AlphaFoldDB" id="A0A913ZV54"/>
<evidence type="ECO:0000256" key="6">
    <source>
        <dbReference type="ARBA" id="ARBA00022782"/>
    </source>
</evidence>
<evidence type="ECO:0000256" key="1">
    <source>
        <dbReference type="ARBA" id="ARBA00004496"/>
    </source>
</evidence>
<evidence type="ECO:0000256" key="4">
    <source>
        <dbReference type="ARBA" id="ARBA00022723"/>
    </source>
</evidence>
<keyword evidence="8" id="KW-0694">RNA-binding</keyword>
<keyword evidence="4" id="KW-0479">Metal-binding</keyword>
<keyword evidence="5" id="KW-0863">Zinc-finger</keyword>
<keyword evidence="11" id="KW-0732">Signal</keyword>
<reference evidence="13" key="1">
    <citation type="submission" date="2022-11" db="UniProtKB">
        <authorList>
            <consortium name="EnsemblMetazoa"/>
        </authorList>
    </citation>
    <scope>IDENTIFICATION</scope>
</reference>
<evidence type="ECO:0000256" key="7">
    <source>
        <dbReference type="ARBA" id="ARBA00022833"/>
    </source>
</evidence>
<dbReference type="GO" id="GO:0003729">
    <property type="term" value="F:mRNA binding"/>
    <property type="evidence" value="ECO:0007669"/>
    <property type="project" value="UniProtKB-ARBA"/>
</dbReference>
<dbReference type="EnsemblMetazoa" id="XM_038199028.1">
    <property type="protein sequence ID" value="XP_038054956.1"/>
    <property type="gene ID" value="LOC119727164"/>
</dbReference>
<keyword evidence="7" id="KW-0862">Zinc</keyword>
<comment type="similarity">
    <text evidence="10">Belongs to the ZAR1 family.</text>
</comment>
<dbReference type="GeneID" id="119727164"/>
<evidence type="ECO:0000313" key="13">
    <source>
        <dbReference type="EnsemblMetazoa" id="XP_038054956.1"/>
    </source>
</evidence>
<keyword evidence="14" id="KW-1185">Reference proteome</keyword>
<dbReference type="GO" id="GO:0017148">
    <property type="term" value="P:negative regulation of translation"/>
    <property type="evidence" value="ECO:0007669"/>
    <property type="project" value="UniProtKB-ARBA"/>
</dbReference>
<proteinExistence type="inferred from homology"/>
<dbReference type="OrthoDB" id="9885288at2759"/>
<sequence>MRMHLVLFDHPFLLLLVCLLNGHHHFEVARKRLRLLRTLREKSRMSTQRRYGYYRCPTCNRGWESAQTWCYKSTDEPSSGQQCQNADCPRDYIKPYKVEKLRCPKCQSNTGCICHLVDDDSDEYGYGYDYDERHNDPAKAHRSDLCERCSKGQACKFR</sequence>
<dbReference type="Pfam" id="PF13695">
    <property type="entry name" value="Zn_ribbon_3CxxC"/>
    <property type="match status" value="1"/>
</dbReference>
<dbReference type="GO" id="GO:0048477">
    <property type="term" value="P:oogenesis"/>
    <property type="evidence" value="ECO:0007669"/>
    <property type="project" value="UniProtKB-KW"/>
</dbReference>
<dbReference type="InterPro" id="IPR027377">
    <property type="entry name" value="ZAR1/RTP1-5-like_Znf-3CxxC"/>
</dbReference>
<evidence type="ECO:0000256" key="9">
    <source>
        <dbReference type="ARBA" id="ARBA00022943"/>
    </source>
</evidence>
<evidence type="ECO:0000256" key="10">
    <source>
        <dbReference type="ARBA" id="ARBA00034699"/>
    </source>
</evidence>
<dbReference type="PANTHER" id="PTHR31054:SF3">
    <property type="entry name" value="ZYGOTE ARREST PROTEIN 1-LIKE"/>
    <property type="match status" value="1"/>
</dbReference>
<name>A0A913ZV54_PATMI</name>
<dbReference type="PANTHER" id="PTHR31054">
    <property type="entry name" value="ZYGOTE ARREST PROTEIN 1-LIKE ISOFORM X1"/>
    <property type="match status" value="1"/>
</dbReference>
<protein>
    <recommendedName>
        <fullName evidence="12">3CxxC-type domain-containing protein</fullName>
    </recommendedName>
</protein>
<keyword evidence="2" id="KW-0217">Developmental protein</keyword>
<keyword evidence="6" id="KW-0221">Differentiation</keyword>